<protein>
    <submittedName>
        <fullName evidence="5">RNA polymerase II-associated protein 1</fullName>
    </submittedName>
</protein>
<evidence type="ECO:0000313" key="6">
    <source>
        <dbReference type="Proteomes" id="UP000422736"/>
    </source>
</evidence>
<organism evidence="5 6">
    <name type="scientific">Kluyveromyces marxianus</name>
    <name type="common">Yeast</name>
    <name type="synonym">Candida kefyr</name>
    <dbReference type="NCBI Taxonomy" id="4911"/>
    <lineage>
        <taxon>Eukaryota</taxon>
        <taxon>Fungi</taxon>
        <taxon>Dikarya</taxon>
        <taxon>Ascomycota</taxon>
        <taxon>Saccharomycotina</taxon>
        <taxon>Saccharomycetes</taxon>
        <taxon>Saccharomycetales</taxon>
        <taxon>Saccharomycetaceae</taxon>
        <taxon>Kluyveromyces</taxon>
    </lineage>
</organism>
<feature type="compositionally biased region" description="Basic and acidic residues" evidence="4">
    <location>
        <begin position="381"/>
        <end position="407"/>
    </location>
</feature>
<gene>
    <name evidence="5" type="primary">PAF1</name>
    <name evidence="5" type="ORF">FIM1_3177</name>
</gene>
<reference evidence="5 6" key="1">
    <citation type="submission" date="2016-03" db="EMBL/GenBank/DDBJ databases">
        <title>How can Kluyveromyces marxianus grow so fast - potential evolutionary course in Saccharomyces Complex revealed by comparative genomics.</title>
        <authorList>
            <person name="Mo W."/>
            <person name="Lu W."/>
            <person name="Yang X."/>
            <person name="Qi J."/>
            <person name="Lv H."/>
        </authorList>
    </citation>
    <scope>NUCLEOTIDE SEQUENCE [LARGE SCALE GENOMIC DNA]</scope>
    <source>
        <strain evidence="5 6">FIM1</strain>
    </source>
</reference>
<evidence type="ECO:0000256" key="1">
    <source>
        <dbReference type="ARBA" id="ARBA00004123"/>
    </source>
</evidence>
<evidence type="ECO:0000313" key="5">
    <source>
        <dbReference type="EMBL" id="QGN16464.1"/>
    </source>
</evidence>
<keyword evidence="3" id="KW-0539">Nucleus</keyword>
<name>A0ABX6EXJ9_KLUMA</name>
<evidence type="ECO:0000256" key="3">
    <source>
        <dbReference type="ARBA" id="ARBA00023242"/>
    </source>
</evidence>
<dbReference type="Proteomes" id="UP000422736">
    <property type="component" value="Chromosome 5"/>
</dbReference>
<dbReference type="Pfam" id="PF03985">
    <property type="entry name" value="Paf1"/>
    <property type="match status" value="1"/>
</dbReference>
<dbReference type="PANTHER" id="PTHR23188">
    <property type="entry name" value="RNA POLYMERASE II-ASSOCIATED FACTOR 1 HOMOLOG"/>
    <property type="match status" value="1"/>
</dbReference>
<dbReference type="PANTHER" id="PTHR23188:SF12">
    <property type="entry name" value="RNA POLYMERASE II-ASSOCIATED FACTOR 1 HOMOLOG"/>
    <property type="match status" value="1"/>
</dbReference>
<dbReference type="InterPro" id="IPR007133">
    <property type="entry name" value="RNA_pol_II-assoc_Paf1"/>
</dbReference>
<proteinExistence type="inferred from homology"/>
<evidence type="ECO:0000256" key="2">
    <source>
        <dbReference type="ARBA" id="ARBA00007560"/>
    </source>
</evidence>
<accession>A0ABX6EXJ9</accession>
<comment type="subcellular location">
    <subcellularLocation>
        <location evidence="1">Nucleus</location>
    </subcellularLocation>
</comment>
<dbReference type="EMBL" id="CP015058">
    <property type="protein sequence ID" value="QGN16464.1"/>
    <property type="molecule type" value="Genomic_DNA"/>
</dbReference>
<keyword evidence="6" id="KW-1185">Reference proteome</keyword>
<feature type="compositionally biased region" description="Acidic residues" evidence="4">
    <location>
        <begin position="359"/>
        <end position="372"/>
    </location>
</feature>
<comment type="similarity">
    <text evidence="2">Belongs to the PAF1 family.</text>
</comment>
<reference evidence="5 6" key="2">
    <citation type="submission" date="2019-11" db="EMBL/GenBank/DDBJ databases">
        <authorList>
            <person name="Lu H."/>
        </authorList>
    </citation>
    <scope>NUCLEOTIDE SEQUENCE [LARGE SCALE GENOMIC DNA]</scope>
    <source>
        <strain evidence="5 6">FIM1</strain>
    </source>
</reference>
<feature type="region of interest" description="Disordered" evidence="4">
    <location>
        <begin position="356"/>
        <end position="407"/>
    </location>
</feature>
<evidence type="ECO:0000256" key="4">
    <source>
        <dbReference type="SAM" id="MobiDB-lite"/>
    </source>
</evidence>
<sequence>MSKQELIAKIRYENELPAPLLPPKIIKYENTADEDVSSSKLVTSLYTKTNVTSLISVDHDLGMPLDLLTIPGVLNQQNTSGLFGYDNIKLKQEDRVLLRDPRMDKVAKTDLSKVTFLRRTEYVSSATTSKADKTKRIYSELEKEETLTPEQVLEKIDSTFSHTTDDIEKLHHPIKKKVKAVKTWNLLPDTVAMDQGYFAVKFVGSAALDSKEKEKYDMRTALLRPVELEEDEWISVYSADKESSNKMGENLEQQIDEITHDDTVYKFKRFRDFDMKQVQPENPLSDLVLRYDNEKGIVYYKPLRTKLELRRRRVNDVIRPLVREHNWDQINVVLRAPTTKETKMRDAIRMRYDPIDFPALDDDENDEEEEPSNVEGNNATKVEENAAEEAEKPVQSETVEAKTEESV</sequence>